<accession>Q234V0</accession>
<reference evidence="4" key="1">
    <citation type="journal article" date="2006" name="PLoS Biol.">
        <title>Macronuclear genome sequence of the ciliate Tetrahymena thermophila, a model eukaryote.</title>
        <authorList>
            <person name="Eisen J.A."/>
            <person name="Coyne R.S."/>
            <person name="Wu M."/>
            <person name="Wu D."/>
            <person name="Thiagarajan M."/>
            <person name="Wortman J.R."/>
            <person name="Badger J.H."/>
            <person name="Ren Q."/>
            <person name="Amedeo P."/>
            <person name="Jones K.M."/>
            <person name="Tallon L.J."/>
            <person name="Delcher A.L."/>
            <person name="Salzberg S.L."/>
            <person name="Silva J.C."/>
            <person name="Haas B.J."/>
            <person name="Majoros W.H."/>
            <person name="Farzad M."/>
            <person name="Carlton J.M."/>
            <person name="Smith R.K. Jr."/>
            <person name="Garg J."/>
            <person name="Pearlman R.E."/>
            <person name="Karrer K.M."/>
            <person name="Sun L."/>
            <person name="Manning G."/>
            <person name="Elde N.C."/>
            <person name="Turkewitz A.P."/>
            <person name="Asai D.J."/>
            <person name="Wilkes D.E."/>
            <person name="Wang Y."/>
            <person name="Cai H."/>
            <person name="Collins K."/>
            <person name="Stewart B.A."/>
            <person name="Lee S.R."/>
            <person name="Wilamowska K."/>
            <person name="Weinberg Z."/>
            <person name="Ruzzo W.L."/>
            <person name="Wloga D."/>
            <person name="Gaertig J."/>
            <person name="Frankel J."/>
            <person name="Tsao C.-C."/>
            <person name="Gorovsky M.A."/>
            <person name="Keeling P.J."/>
            <person name="Waller R.F."/>
            <person name="Patron N.J."/>
            <person name="Cherry J.M."/>
            <person name="Stover N.A."/>
            <person name="Krieger C.J."/>
            <person name="del Toro C."/>
            <person name="Ryder H.F."/>
            <person name="Williamson S.C."/>
            <person name="Barbeau R.A."/>
            <person name="Hamilton E.P."/>
            <person name="Orias E."/>
        </authorList>
    </citation>
    <scope>NUCLEOTIDE SEQUENCE [LARGE SCALE GENOMIC DNA]</scope>
    <source>
        <strain evidence="4">SB210</strain>
    </source>
</reference>
<evidence type="ECO:0000256" key="1">
    <source>
        <dbReference type="SAM" id="Phobius"/>
    </source>
</evidence>
<feature type="transmembrane region" description="Helical" evidence="1">
    <location>
        <begin position="1328"/>
        <end position="1346"/>
    </location>
</feature>
<dbReference type="PANTHER" id="PTHR45756:SF1">
    <property type="entry name" value="PROTEIN KINASE DOMAIN CONTAINING PROTEIN"/>
    <property type="match status" value="1"/>
</dbReference>
<dbReference type="EMBL" id="GG662767">
    <property type="protein sequence ID" value="EAR91903.3"/>
    <property type="molecule type" value="Genomic_DNA"/>
</dbReference>
<feature type="domain" description="EGF-like" evidence="2">
    <location>
        <begin position="1050"/>
        <end position="1090"/>
    </location>
</feature>
<feature type="domain" description="EGF-like" evidence="2">
    <location>
        <begin position="560"/>
        <end position="603"/>
    </location>
</feature>
<feature type="domain" description="EGF-like" evidence="2">
    <location>
        <begin position="500"/>
        <end position="543"/>
    </location>
</feature>
<dbReference type="InterPro" id="IPR000742">
    <property type="entry name" value="EGF"/>
</dbReference>
<feature type="transmembrane region" description="Helical" evidence="1">
    <location>
        <begin position="1437"/>
        <end position="1459"/>
    </location>
</feature>
<dbReference type="Proteomes" id="UP000009168">
    <property type="component" value="Unassembled WGS sequence"/>
</dbReference>
<feature type="transmembrane region" description="Helical" evidence="1">
    <location>
        <begin position="1408"/>
        <end position="1425"/>
    </location>
</feature>
<dbReference type="eggNOG" id="KOG3525">
    <property type="taxonomic scope" value="Eukaryota"/>
</dbReference>
<keyword evidence="1" id="KW-1133">Transmembrane helix</keyword>
<name>Q234V0_TETTS</name>
<dbReference type="Gene3D" id="2.10.220.10">
    <property type="entry name" value="Hormone Receptor, Insulin-like Growth Factor Receptor 1, Chain A, domain 2"/>
    <property type="match status" value="4"/>
</dbReference>
<keyword evidence="1" id="KW-0812">Transmembrane</keyword>
<feature type="transmembrane region" description="Helical" evidence="1">
    <location>
        <begin position="1297"/>
        <end position="1316"/>
    </location>
</feature>
<dbReference type="SMART" id="SM00181">
    <property type="entry name" value="EGF"/>
    <property type="match status" value="11"/>
</dbReference>
<evidence type="ECO:0000259" key="2">
    <source>
        <dbReference type="SMART" id="SM00181"/>
    </source>
</evidence>
<dbReference type="InterPro" id="IPR053215">
    <property type="entry name" value="TKL_Ser/Thr_kinase"/>
</dbReference>
<dbReference type="KEGG" id="tet:TTHERM_00100000"/>
<dbReference type="SUPFAM" id="SSF57184">
    <property type="entry name" value="Growth factor receptor domain"/>
    <property type="match status" value="7"/>
</dbReference>
<feature type="domain" description="EGF-like" evidence="2">
    <location>
        <begin position="800"/>
        <end position="844"/>
    </location>
</feature>
<dbReference type="eggNOG" id="KOG1721">
    <property type="taxonomic scope" value="Eukaryota"/>
</dbReference>
<feature type="transmembrane region" description="Helical" evidence="1">
    <location>
        <begin position="1479"/>
        <end position="1502"/>
    </location>
</feature>
<gene>
    <name evidence="3" type="ORF">TTHERM_00100000</name>
</gene>
<dbReference type="RefSeq" id="XP_001012148.3">
    <property type="nucleotide sequence ID" value="XM_001012148.3"/>
</dbReference>
<evidence type="ECO:0000313" key="3">
    <source>
        <dbReference type="EMBL" id="EAR91903.3"/>
    </source>
</evidence>
<keyword evidence="4" id="KW-1185">Reference proteome</keyword>
<dbReference type="CDD" id="cd00064">
    <property type="entry name" value="FU"/>
    <property type="match status" value="2"/>
</dbReference>
<feature type="domain" description="EGF-like" evidence="2">
    <location>
        <begin position="680"/>
        <end position="723"/>
    </location>
</feature>
<protein>
    <submittedName>
        <fullName evidence="3">Surface protein</fullName>
    </submittedName>
</protein>
<dbReference type="HOGENOM" id="CLU_246905_0_0_1"/>
<evidence type="ECO:0000313" key="4">
    <source>
        <dbReference type="Proteomes" id="UP000009168"/>
    </source>
</evidence>
<dbReference type="PANTHER" id="PTHR45756">
    <property type="entry name" value="PALMITOYLTRANSFERASE"/>
    <property type="match status" value="1"/>
</dbReference>
<dbReference type="OrthoDB" id="19903at2759"/>
<keyword evidence="1" id="KW-0472">Membrane</keyword>
<dbReference type="InParanoid" id="Q234V0"/>
<dbReference type="InterPro" id="IPR009030">
    <property type="entry name" value="Growth_fac_rcpt_cys_sf"/>
</dbReference>
<feature type="domain" description="EGF-like" evidence="2">
    <location>
        <begin position="440"/>
        <end position="483"/>
    </location>
</feature>
<organism evidence="3 4">
    <name type="scientific">Tetrahymena thermophila (strain SB210)</name>
    <dbReference type="NCBI Taxonomy" id="312017"/>
    <lineage>
        <taxon>Eukaryota</taxon>
        <taxon>Sar</taxon>
        <taxon>Alveolata</taxon>
        <taxon>Ciliophora</taxon>
        <taxon>Intramacronucleata</taxon>
        <taxon>Oligohymenophorea</taxon>
        <taxon>Hymenostomatida</taxon>
        <taxon>Tetrahymenina</taxon>
        <taxon>Tetrahymenidae</taxon>
        <taxon>Tetrahymena</taxon>
    </lineage>
</organism>
<feature type="domain" description="EGF-like" evidence="2">
    <location>
        <begin position="364"/>
        <end position="393"/>
    </location>
</feature>
<feature type="domain" description="EGF-like" evidence="2">
    <location>
        <begin position="740"/>
        <end position="783"/>
    </location>
</feature>
<feature type="domain" description="EGF-like" evidence="2">
    <location>
        <begin position="620"/>
        <end position="663"/>
    </location>
</feature>
<proteinExistence type="predicted"/>
<dbReference type="GeneID" id="7831952"/>
<feature type="domain" description="EGF-like" evidence="2">
    <location>
        <begin position="862"/>
        <end position="892"/>
    </location>
</feature>
<feature type="transmembrane region" description="Helical" evidence="1">
    <location>
        <begin position="1156"/>
        <end position="1180"/>
    </location>
</feature>
<feature type="domain" description="EGF-like" evidence="2">
    <location>
        <begin position="967"/>
        <end position="998"/>
    </location>
</feature>
<feature type="transmembrane region" description="Helical" evidence="1">
    <location>
        <begin position="1259"/>
        <end position="1277"/>
    </location>
</feature>
<dbReference type="InterPro" id="IPR006212">
    <property type="entry name" value="Furin_repeat"/>
</dbReference>
<dbReference type="SMART" id="SM00261">
    <property type="entry name" value="FU"/>
    <property type="match status" value="11"/>
</dbReference>
<sequence>MYLGIIYQEQKALIVCTPTDQNPIYWQLDSQGYIQKQVKLIQCQCTTDTNDKSFVNNNMLYIFTYESGFYSTVSFSDIVNALDQSSVKCLQYQESGQQKTRHFFYNEFFIITLKSKLIIRKNFDLDSNNIDSNVIINKTFNHFSENDSRCITYFDGQSSYIFWKGIEYLIKRSTTGDYKYYLIDENSLLFFDNVSNSIQQFQFDSNNNQVIKKKSVILDQGSIFSQLFTIPGYPNQVIAVYKDNLLQLYNTQTLNQLYSIDNSQIGTSLNQIRPFNLILTYQNVLIVGTDKYTLAYSNNAFSSQKISINNKYQLPCTDILYRRVFQSIKSQILFDSTDYYFITMDDLVCNPGQYMDSNNQTCSPCPQNCSKCLKTQQCQICITGFTLISNKCLQQINNCKTQTSESQCSECVSGYVLTNNQCFKQIANCKTQTSESQCSECLSGYVLTNNQCFKQIANCKTQQSDTQCSDCVSGYVLISNQCFKQIANCKTQTSESQCSECVSGYVLTNNQCFKQIANCKTQTSESQCSECVSGYVLINNQCFKQIANCKTQQSDTQCSDCVSGYVLISNQCFKQIANCKNQISESQCSECVSGYVLISNQCLKQIANCKTQQSESQCSECVSGYILINNQCSQQIANCKTQQSDTQCSECDSGYVLTNNQCFKQITNCKTQTSESQCSECVSGYVLTNNQCFKQISNCKTQQSDTQCSDCVSGYALTNNQCLKQIANCKTQISESQCSECVSGNILISNQCLKQIANCKTQQSESQCSECVSGYVLTNNQCSQQISNCKTQQSDTQCSDCVSGYVLISNQCFKQIANCKTQSTANQCAVCDSGYILNKEKTCQNDQCQEGQFLDSSQQCQSCSQNCKICSSSTICLTCNQNYNLNLQKQCIPCDNDQFYDAISQKCTTCIKDMTNKGLCVAQCATNQYYDKANQQCQKCSVQYQCKPSTSCSDQQYYDQSQMQCKSCDKTCLTCQGPLRSDCKQCQKQYVLIEGKCVMNCEIGQYFDEGNQSCKICNGNNNSQCTYCQIGSFYDKRSKKCLKCDASCKTCEGTGINQCTQCFQDAILASGFCQQCQNGFYYDPKLLACIQCDKSCKTCKGGSKNDCLSCETKFNLNKNQCTIYQSDEQCQNITSYDENVFDECFQGYQFAQLSSIYLQFLILSSILLSFLLICISPLFSPVSWCYLQIQQLIGNYIFSPYINVLQINHYHLKYSYMHNIFNIIPNFYIQNSSTQFNLNLLNTFISVQNISDNYSNNCFYQIVIFLVVSFISIILLIKQRFFSKTINWLDRYINWNYMIGALRLISNFIIFNFFLLLSSKSCLSVIDYSFFSAFAIIYSLFHFLLFSKLKSIDKYGQNSNLQLISLASVGTERIHFLQRIFWIGFELRKLIISIMQGALMLSSNQYKSVPWIHFVINIFYLLLNIKYRPFKQKNNNLMLTLMETFHTLLIFQISMVTSTNSEPSTLEQPFLQNNKNSQVLFGYIFIALMALFVITYMLFCIYKITKYILKNICKRRQIQTKSCVNVSINQQLSSSNTSKIDSQDFIINHLEQKEIHWTKNPLNKQFKLKDSKQVVQLSSIQQL</sequence>